<evidence type="ECO:0000256" key="6">
    <source>
        <dbReference type="ARBA" id="ARBA00023170"/>
    </source>
</evidence>
<keyword evidence="5 9" id="KW-0472">Membrane</keyword>
<evidence type="ECO:0000256" key="5">
    <source>
        <dbReference type="ARBA" id="ARBA00023136"/>
    </source>
</evidence>
<accession>A0AAD1RAU8</accession>
<dbReference type="GO" id="GO:0004930">
    <property type="term" value="F:G protein-coupled receptor activity"/>
    <property type="evidence" value="ECO:0007669"/>
    <property type="project" value="UniProtKB-KW"/>
</dbReference>
<dbReference type="Proteomes" id="UP001295444">
    <property type="component" value="Chromosome 02"/>
</dbReference>
<keyword evidence="8" id="KW-0807">Transducer</keyword>
<dbReference type="PROSITE" id="PS00237">
    <property type="entry name" value="G_PROTEIN_RECEP_F1_1"/>
    <property type="match status" value="1"/>
</dbReference>
<evidence type="ECO:0000256" key="8">
    <source>
        <dbReference type="ARBA" id="ARBA00023224"/>
    </source>
</evidence>
<dbReference type="SUPFAM" id="SSF81321">
    <property type="entry name" value="Family A G protein-coupled receptor-like"/>
    <property type="match status" value="1"/>
</dbReference>
<dbReference type="Pfam" id="PF00001">
    <property type="entry name" value="7tm_1"/>
    <property type="match status" value="1"/>
</dbReference>
<dbReference type="GO" id="GO:0005886">
    <property type="term" value="C:plasma membrane"/>
    <property type="evidence" value="ECO:0007669"/>
    <property type="project" value="TreeGrafter"/>
</dbReference>
<evidence type="ECO:0000313" key="11">
    <source>
        <dbReference type="EMBL" id="CAH2246610.1"/>
    </source>
</evidence>
<keyword evidence="3 9" id="KW-1133">Transmembrane helix</keyword>
<dbReference type="InterPro" id="IPR000276">
    <property type="entry name" value="GPCR_Rhodpsn"/>
</dbReference>
<evidence type="ECO:0000313" key="12">
    <source>
        <dbReference type="Proteomes" id="UP001295444"/>
    </source>
</evidence>
<evidence type="ECO:0000256" key="2">
    <source>
        <dbReference type="ARBA" id="ARBA00022692"/>
    </source>
</evidence>
<evidence type="ECO:0000259" key="10">
    <source>
        <dbReference type="PROSITE" id="PS50262"/>
    </source>
</evidence>
<keyword evidence="4" id="KW-0297">G-protein coupled receptor</keyword>
<feature type="transmembrane region" description="Helical" evidence="9">
    <location>
        <begin position="120"/>
        <end position="139"/>
    </location>
</feature>
<feature type="transmembrane region" description="Helical" evidence="9">
    <location>
        <begin position="73"/>
        <end position="100"/>
    </location>
</feature>
<comment type="subcellular location">
    <subcellularLocation>
        <location evidence="1">Membrane</location>
        <topology evidence="1">Multi-pass membrane protein</topology>
    </subcellularLocation>
</comment>
<dbReference type="GO" id="GO:0007200">
    <property type="term" value="P:phospholipase C-activating G protein-coupled receptor signaling pathway"/>
    <property type="evidence" value="ECO:0007669"/>
    <property type="project" value="TreeGrafter"/>
</dbReference>
<evidence type="ECO:0000256" key="7">
    <source>
        <dbReference type="ARBA" id="ARBA00023180"/>
    </source>
</evidence>
<organism evidence="11 12">
    <name type="scientific">Pelobates cultripes</name>
    <name type="common">Western spadefoot toad</name>
    <dbReference type="NCBI Taxonomy" id="61616"/>
    <lineage>
        <taxon>Eukaryota</taxon>
        <taxon>Metazoa</taxon>
        <taxon>Chordata</taxon>
        <taxon>Craniata</taxon>
        <taxon>Vertebrata</taxon>
        <taxon>Euteleostomi</taxon>
        <taxon>Amphibia</taxon>
        <taxon>Batrachia</taxon>
        <taxon>Anura</taxon>
        <taxon>Pelobatoidea</taxon>
        <taxon>Pelobatidae</taxon>
        <taxon>Pelobates</taxon>
    </lineage>
</organism>
<dbReference type="PANTHER" id="PTHR24232">
    <property type="entry name" value="G-PROTEIN COUPLED RECEPTOR"/>
    <property type="match status" value="1"/>
</dbReference>
<protein>
    <submittedName>
        <fullName evidence="11">G- coupled receptor 35-like</fullName>
    </submittedName>
</protein>
<name>A0AAD1RAU8_PELCU</name>
<dbReference type="PANTHER" id="PTHR24232:SF97">
    <property type="entry name" value="G-PROTEIN COUPLED RECEPTORS FAMILY 1 PROFILE DOMAIN-CONTAINING PROTEIN"/>
    <property type="match status" value="1"/>
</dbReference>
<dbReference type="PROSITE" id="PS50262">
    <property type="entry name" value="G_PROTEIN_RECEP_F1_2"/>
    <property type="match status" value="1"/>
</dbReference>
<sequence length="196" mass="22434">MSIFSITAIAVDRYIAIKHPLKFRTWRSPAKAAYTCCALWFLFIAMGVFRILQSRDFTLTTCFQKVTTEPFNMALVFVLVGFTVPLIIISYCSGEVLMLLRKKNASDTCEKKAVRKAFNIIMANLVVFVVCFLPVHVGYTVRFITESLNATCHTWEKHQRQHCLYTDLYYSAWQVCTVSLVRSQAKPTVPTGHEEK</sequence>
<dbReference type="EMBL" id="OW240913">
    <property type="protein sequence ID" value="CAH2246610.1"/>
    <property type="molecule type" value="Genomic_DNA"/>
</dbReference>
<keyword evidence="2 9" id="KW-0812">Transmembrane</keyword>
<dbReference type="InterPro" id="IPR017452">
    <property type="entry name" value="GPCR_Rhodpsn_7TM"/>
</dbReference>
<feature type="domain" description="G-protein coupled receptors family 1 profile" evidence="10">
    <location>
        <begin position="1"/>
        <end position="137"/>
    </location>
</feature>
<dbReference type="GO" id="GO:0035025">
    <property type="term" value="P:positive regulation of Rho protein signal transduction"/>
    <property type="evidence" value="ECO:0007669"/>
    <property type="project" value="TreeGrafter"/>
</dbReference>
<reference evidence="11" key="1">
    <citation type="submission" date="2022-03" db="EMBL/GenBank/DDBJ databases">
        <authorList>
            <person name="Alioto T."/>
            <person name="Alioto T."/>
            <person name="Gomez Garrido J."/>
        </authorList>
    </citation>
    <scope>NUCLEOTIDE SEQUENCE</scope>
</reference>
<evidence type="ECO:0000256" key="4">
    <source>
        <dbReference type="ARBA" id="ARBA00023040"/>
    </source>
</evidence>
<proteinExistence type="predicted"/>
<dbReference type="AlphaFoldDB" id="A0AAD1RAU8"/>
<keyword evidence="6 11" id="KW-0675">Receptor</keyword>
<evidence type="ECO:0000256" key="1">
    <source>
        <dbReference type="ARBA" id="ARBA00004141"/>
    </source>
</evidence>
<feature type="transmembrane region" description="Helical" evidence="9">
    <location>
        <begin position="32"/>
        <end position="53"/>
    </location>
</feature>
<evidence type="ECO:0000256" key="3">
    <source>
        <dbReference type="ARBA" id="ARBA00022989"/>
    </source>
</evidence>
<dbReference type="Gene3D" id="1.20.1070.10">
    <property type="entry name" value="Rhodopsin 7-helix transmembrane proteins"/>
    <property type="match status" value="1"/>
</dbReference>
<evidence type="ECO:0000256" key="9">
    <source>
        <dbReference type="SAM" id="Phobius"/>
    </source>
</evidence>
<keyword evidence="7" id="KW-0325">Glycoprotein</keyword>
<keyword evidence="12" id="KW-1185">Reference proteome</keyword>
<gene>
    <name evidence="11" type="ORF">PECUL_23A001027</name>
</gene>